<dbReference type="PANTHER" id="PTHR45745">
    <property type="entry name" value="PHOSPHOMANNOMUTASE 45A"/>
    <property type="match status" value="1"/>
</dbReference>
<evidence type="ECO:0000259" key="10">
    <source>
        <dbReference type="Pfam" id="PF02880"/>
    </source>
</evidence>
<dbReference type="InterPro" id="IPR005846">
    <property type="entry name" value="A-D-PHexomutase_a/b/a-III"/>
</dbReference>
<protein>
    <submittedName>
        <fullName evidence="11">Phosphomannomutase</fullName>
    </submittedName>
</protein>
<feature type="domain" description="Alpha-D-phosphohexomutase alpha/beta/alpha" evidence="8">
    <location>
        <begin position="5"/>
        <end position="143"/>
    </location>
</feature>
<keyword evidence="5" id="KW-0460">Magnesium</keyword>
<dbReference type="GO" id="GO:0008973">
    <property type="term" value="F:phosphopentomutase activity"/>
    <property type="evidence" value="ECO:0007669"/>
    <property type="project" value="TreeGrafter"/>
</dbReference>
<dbReference type="OrthoDB" id="9806956at2"/>
<dbReference type="InterPro" id="IPR005841">
    <property type="entry name" value="Alpha-D-phosphohexomutase_SF"/>
</dbReference>
<dbReference type="STRING" id="29557.MGALLINA_05160"/>
<proteinExistence type="inferred from homology"/>
<comment type="similarity">
    <text evidence="2">Belongs to the phosphohexose mutase family.</text>
</comment>
<dbReference type="Pfam" id="PF02880">
    <property type="entry name" value="PGM_PMM_III"/>
    <property type="match status" value="1"/>
</dbReference>
<evidence type="ECO:0000259" key="7">
    <source>
        <dbReference type="Pfam" id="PF00408"/>
    </source>
</evidence>
<dbReference type="EMBL" id="LVLH01000042">
    <property type="protein sequence ID" value="OAB48727.1"/>
    <property type="molecule type" value="Genomic_DNA"/>
</dbReference>
<dbReference type="Gene3D" id="3.30.310.50">
    <property type="entry name" value="Alpha-D-phosphohexomutase, C-terminal domain"/>
    <property type="match status" value="1"/>
</dbReference>
<evidence type="ECO:0000259" key="9">
    <source>
        <dbReference type="Pfam" id="PF02879"/>
    </source>
</evidence>
<dbReference type="InterPro" id="IPR005843">
    <property type="entry name" value="A-D-PHexomutase_C"/>
</dbReference>
<dbReference type="Proteomes" id="UP000076983">
    <property type="component" value="Unassembled WGS sequence"/>
</dbReference>
<dbReference type="PANTHER" id="PTHR45745:SF1">
    <property type="entry name" value="PHOSPHOGLUCOMUTASE 2B-RELATED"/>
    <property type="match status" value="1"/>
</dbReference>
<evidence type="ECO:0000256" key="3">
    <source>
        <dbReference type="ARBA" id="ARBA00022553"/>
    </source>
</evidence>
<dbReference type="GO" id="GO:0006166">
    <property type="term" value="P:purine ribonucleoside salvage"/>
    <property type="evidence" value="ECO:0007669"/>
    <property type="project" value="TreeGrafter"/>
</dbReference>
<feature type="domain" description="Alpha-D-phosphohexomutase alpha/beta/alpha" evidence="10">
    <location>
        <begin position="287"/>
        <end position="398"/>
    </location>
</feature>
<evidence type="ECO:0000256" key="1">
    <source>
        <dbReference type="ARBA" id="ARBA00001946"/>
    </source>
</evidence>
<dbReference type="CDD" id="cd05799">
    <property type="entry name" value="PGM2"/>
    <property type="match status" value="1"/>
</dbReference>
<feature type="domain" description="Alpha-D-phosphohexomutase alpha/beta/alpha" evidence="9">
    <location>
        <begin position="186"/>
        <end position="275"/>
    </location>
</feature>
<sequence>MQKLDFGTAGIRGILGKEPYQLNYFHVARVIDAYAQYAKAQYGKKASVVIGRDNRKMSCSFSKLAAYILDSYQIKVWYVKDIAATPFISYLTKIKKASGAINFTASHNPKNYNGIKLYNHFGAQCLPEEINAIKKYFKDYEWYQTNFKLSQNINLAHLKNLNWTSKRDLNNYVTEVANLGINIIPNVKIAYSPLHGTGSKIMPLLLTKLGFTKVNNQFVNAFLSPEQMKIDRHFKTIDYPNPEYAEAYNYVKKLGLKHQADLLLLSDPDSDRVGLSVWNGKEYVNLNGNETALLIFYFLNQTNFYKNKNDLFLVYSFVSSNLPSLIATKHNIKSIEVPTGFKWIAKIINENKQNNFAFGFEESYGSLINSNIANDKDAFQSIALIIKMASYYKNQNLNLLYVLNSIYEEFGYVSSETLNFDINDNFNLNQTIDKFINLNLKEEFNIEDYRNRNDFMKSQMIKLKFNDNSWIAMRPSGTEPKIKFYIFAFGQNENEANKKFNDFKIQISQLMNK</sequence>
<evidence type="ECO:0000313" key="12">
    <source>
        <dbReference type="Proteomes" id="UP000076983"/>
    </source>
</evidence>
<evidence type="ECO:0000256" key="4">
    <source>
        <dbReference type="ARBA" id="ARBA00022723"/>
    </source>
</evidence>
<dbReference type="GO" id="GO:0005975">
    <property type="term" value="P:carbohydrate metabolic process"/>
    <property type="evidence" value="ECO:0007669"/>
    <property type="project" value="InterPro"/>
</dbReference>
<evidence type="ECO:0000256" key="2">
    <source>
        <dbReference type="ARBA" id="ARBA00010231"/>
    </source>
</evidence>
<evidence type="ECO:0000313" key="11">
    <source>
        <dbReference type="EMBL" id="OAB48727.1"/>
    </source>
</evidence>
<dbReference type="Pfam" id="PF02879">
    <property type="entry name" value="PGM_PMM_II"/>
    <property type="match status" value="1"/>
</dbReference>
<keyword evidence="3" id="KW-0597">Phosphoprotein</keyword>
<organism evidence="11 12">
    <name type="scientific">Mycoplasmopsis gallinarum</name>
    <dbReference type="NCBI Taxonomy" id="29557"/>
    <lineage>
        <taxon>Bacteria</taxon>
        <taxon>Bacillati</taxon>
        <taxon>Mycoplasmatota</taxon>
        <taxon>Mycoplasmoidales</taxon>
        <taxon>Metamycoplasmataceae</taxon>
        <taxon>Mycoplasmopsis</taxon>
    </lineage>
</organism>
<dbReference type="InterPro" id="IPR005845">
    <property type="entry name" value="A-D-PHexomutase_a/b/a-II"/>
</dbReference>
<dbReference type="Gene3D" id="3.40.120.10">
    <property type="entry name" value="Alpha-D-Glucose-1,6-Bisphosphate, subunit A, domain 3"/>
    <property type="match status" value="3"/>
</dbReference>
<dbReference type="InterPro" id="IPR036900">
    <property type="entry name" value="A-D-PHexomutase_C_sf"/>
</dbReference>
<dbReference type="PATRIC" id="fig|29557.3.peg.514"/>
<evidence type="ECO:0000256" key="5">
    <source>
        <dbReference type="ARBA" id="ARBA00022842"/>
    </source>
</evidence>
<dbReference type="AlphaFoldDB" id="A0A168R8W1"/>
<dbReference type="InterPro" id="IPR005844">
    <property type="entry name" value="A-D-PHexomutase_a/b/a-I"/>
</dbReference>
<keyword evidence="4" id="KW-0479">Metal-binding</keyword>
<dbReference type="GO" id="GO:0046872">
    <property type="term" value="F:metal ion binding"/>
    <property type="evidence" value="ECO:0007669"/>
    <property type="project" value="UniProtKB-KW"/>
</dbReference>
<dbReference type="PRINTS" id="PR00509">
    <property type="entry name" value="PGMPMM"/>
</dbReference>
<comment type="cofactor">
    <cofactor evidence="1">
        <name>Mg(2+)</name>
        <dbReference type="ChEBI" id="CHEBI:18420"/>
    </cofactor>
</comment>
<dbReference type="SUPFAM" id="SSF53738">
    <property type="entry name" value="Phosphoglucomutase, first 3 domains"/>
    <property type="match status" value="3"/>
</dbReference>
<gene>
    <name evidence="11" type="ORF">MGALLINA_05160</name>
</gene>
<dbReference type="InterPro" id="IPR016055">
    <property type="entry name" value="A-D-PHexomutase_a/b/a-I/II/III"/>
</dbReference>
<accession>A0A168R8W1</accession>
<keyword evidence="6" id="KW-0413">Isomerase</keyword>
<evidence type="ECO:0000256" key="6">
    <source>
        <dbReference type="ARBA" id="ARBA00023235"/>
    </source>
</evidence>
<dbReference type="Pfam" id="PF00408">
    <property type="entry name" value="PGM_PMM_IV"/>
    <property type="match status" value="1"/>
</dbReference>
<name>A0A168R8W1_9BACT</name>
<feature type="domain" description="Alpha-D-phosphohexomutase C-terminal" evidence="7">
    <location>
        <begin position="436"/>
        <end position="486"/>
    </location>
</feature>
<dbReference type="SUPFAM" id="SSF55957">
    <property type="entry name" value="Phosphoglucomutase, C-terminal domain"/>
    <property type="match status" value="1"/>
</dbReference>
<reference evidence="11 12" key="1">
    <citation type="submission" date="2016-03" db="EMBL/GenBank/DDBJ databases">
        <title>Genome sequence of Mycoplasma gallinarum strain Mgn_IPT.</title>
        <authorList>
            <person name="Yacoub E."/>
            <person name="Sirand-Pugnet P."/>
            <person name="Barre A."/>
            <person name="Maurier F."/>
            <person name="Blanchard A."/>
            <person name="Ben Abdelmoumen B.M."/>
        </authorList>
    </citation>
    <scope>NUCLEOTIDE SEQUENCE [LARGE SCALE GENOMIC DNA]</scope>
    <source>
        <strain evidence="11 12">Mgn_IPT</strain>
    </source>
</reference>
<comment type="caution">
    <text evidence="11">The sequence shown here is derived from an EMBL/GenBank/DDBJ whole genome shotgun (WGS) entry which is preliminary data.</text>
</comment>
<dbReference type="RefSeq" id="WP_063626287.1">
    <property type="nucleotide sequence ID" value="NZ_LVLH01000042.1"/>
</dbReference>
<dbReference type="Pfam" id="PF02878">
    <property type="entry name" value="PGM_PMM_I"/>
    <property type="match status" value="1"/>
</dbReference>
<keyword evidence="12" id="KW-1185">Reference proteome</keyword>
<evidence type="ECO:0000259" key="8">
    <source>
        <dbReference type="Pfam" id="PF02878"/>
    </source>
</evidence>